<name>A0A2K0TVL4_TRIHA</name>
<proteinExistence type="predicted"/>
<dbReference type="Proteomes" id="UP000236290">
    <property type="component" value="Unassembled WGS sequence"/>
</dbReference>
<organism evidence="1 2">
    <name type="scientific">Trichoderma harzianum</name>
    <name type="common">Hypocrea lixii</name>
    <dbReference type="NCBI Taxonomy" id="5544"/>
    <lineage>
        <taxon>Eukaryota</taxon>
        <taxon>Fungi</taxon>
        <taxon>Dikarya</taxon>
        <taxon>Ascomycota</taxon>
        <taxon>Pezizomycotina</taxon>
        <taxon>Sordariomycetes</taxon>
        <taxon>Hypocreomycetidae</taxon>
        <taxon>Hypocreales</taxon>
        <taxon>Hypocreaceae</taxon>
        <taxon>Trichoderma</taxon>
    </lineage>
</organism>
<sequence length="77" mass="8671">MAPISADGDIRDLTYSGGTFLEGYRRWWWNELVLPVKLPDTEVEYYVGGLRSHPWDDECNYGNGALSVDSPASIYPS</sequence>
<accession>A0A2K0TVL4</accession>
<evidence type="ECO:0000313" key="2">
    <source>
        <dbReference type="Proteomes" id="UP000236290"/>
    </source>
</evidence>
<dbReference type="AlphaFoldDB" id="A0A2K0TVL4"/>
<evidence type="ECO:0000313" key="1">
    <source>
        <dbReference type="EMBL" id="PNP49575.1"/>
    </source>
</evidence>
<protein>
    <submittedName>
        <fullName evidence="1">Uncharacterized protein</fullName>
    </submittedName>
</protein>
<gene>
    <name evidence="1" type="ORF">THARTR1_09897</name>
</gene>
<reference evidence="1 2" key="1">
    <citation type="submission" date="2017-02" db="EMBL/GenBank/DDBJ databases">
        <title>Genomes of Trichoderma spp. with biocontrol activity.</title>
        <authorList>
            <person name="Gardiner D."/>
            <person name="Kazan K."/>
            <person name="Vos C."/>
            <person name="Harvey P."/>
        </authorList>
    </citation>
    <scope>NUCLEOTIDE SEQUENCE [LARGE SCALE GENOMIC DNA]</scope>
    <source>
        <strain evidence="1 2">Tr1</strain>
    </source>
</reference>
<comment type="caution">
    <text evidence="1">The sequence shown here is derived from an EMBL/GenBank/DDBJ whole genome shotgun (WGS) entry which is preliminary data.</text>
</comment>
<dbReference type="EMBL" id="MTYI01000187">
    <property type="protein sequence ID" value="PNP49575.1"/>
    <property type="molecule type" value="Genomic_DNA"/>
</dbReference>